<feature type="compositionally biased region" description="Polar residues" evidence="1">
    <location>
        <begin position="205"/>
        <end position="220"/>
    </location>
</feature>
<sequence length="734" mass="79685">MANPHLQYHARLGSRVLAAQHHAVFTTVDSILETHVPSPVLQVRADSTSTSDSTATASASCTSAAMCEKPVSSSSYTIPVALGVIIPVVAAAVLFLLLHRRHVKKIREEDANDRHASMDFGMGEVAKTGGEKKLDRHDRHHQLSMDMNLASPYLLPPELHASRESLHSLSRTVHENEDPYRPVSRGYGDGMSMRSTRKGDGASVYTVSSNVGSRLNQEVTPTDFLATNGGSRGPSPHMPPPRQNSLPQNNQGNASPDRSTVKNPFDSPVDQSEDSLPYNPLPVEPAQAHLPTSANDLARKGLASEPKPTFPAPQTAEIVDIDTVSNIGDSNKRMSGNFLGQFGNQHSEPEAHARTSNSVPDILRPARKESLPPVNTQQETFVDDESEYGDGFKVTPPSPGHAKAEEIRAHRYSMDVPPEEFVNAGLGAPGFDARRLSMGFRPLPPENVTDHDDPEIRANRIRSFYKEYFDDSKPAPQGQYYEDYDENYLGDSADVPMPYAQPVGRRAMTPPPRAPRFQGPPPRVMHGSMSGMRGPGPRGPPRGVFPPNSRAPSAMSAMSQGPRPNSSASNRVNPALKKPMPPPADLNTLPTPSKLKDDSFALMSIDFAPPTTIKDRVAGRSESPFGERRPYSPAVPAYKPLVSAFDELAPMPSPSMMRNSGTFTSLDFAAPRKFKDPEAMSDAGSIRSNRTGVSATQLGAIRNGAYRVSRLPQDQVGTKDDLGTSLKPQWGMRS</sequence>
<organism evidence="3 4">
    <name type="scientific">Scytalidium lignicola</name>
    <name type="common">Hyphomycete</name>
    <dbReference type="NCBI Taxonomy" id="5539"/>
    <lineage>
        <taxon>Eukaryota</taxon>
        <taxon>Fungi</taxon>
        <taxon>Dikarya</taxon>
        <taxon>Ascomycota</taxon>
        <taxon>Pezizomycotina</taxon>
        <taxon>Leotiomycetes</taxon>
        <taxon>Leotiomycetes incertae sedis</taxon>
        <taxon>Scytalidium</taxon>
    </lineage>
</organism>
<feature type="region of interest" description="Disordered" evidence="1">
    <location>
        <begin position="614"/>
        <end position="633"/>
    </location>
</feature>
<feature type="transmembrane region" description="Helical" evidence="2">
    <location>
        <begin position="76"/>
        <end position="98"/>
    </location>
</feature>
<keyword evidence="2" id="KW-1133">Transmembrane helix</keyword>
<keyword evidence="2" id="KW-0472">Membrane</keyword>
<feature type="non-terminal residue" evidence="3">
    <location>
        <position position="734"/>
    </location>
</feature>
<name>A0A3E2H9L4_SCYLI</name>
<feature type="compositionally biased region" description="Pro residues" evidence="1">
    <location>
        <begin position="509"/>
        <end position="523"/>
    </location>
</feature>
<feature type="region of interest" description="Disordered" evidence="1">
    <location>
        <begin position="704"/>
        <end position="734"/>
    </location>
</feature>
<comment type="caution">
    <text evidence="3">The sequence shown here is derived from an EMBL/GenBank/DDBJ whole genome shotgun (WGS) entry which is preliminary data.</text>
</comment>
<dbReference type="OrthoDB" id="5417135at2759"/>
<evidence type="ECO:0000256" key="2">
    <source>
        <dbReference type="SAM" id="Phobius"/>
    </source>
</evidence>
<dbReference type="Proteomes" id="UP000258309">
    <property type="component" value="Unassembled WGS sequence"/>
</dbReference>
<feature type="region of interest" description="Disordered" evidence="1">
    <location>
        <begin position="170"/>
        <end position="287"/>
    </location>
</feature>
<keyword evidence="4" id="KW-1185">Reference proteome</keyword>
<gene>
    <name evidence="3" type="ORF">B7463_g6241</name>
</gene>
<feature type="compositionally biased region" description="Basic and acidic residues" evidence="1">
    <location>
        <begin position="614"/>
        <end position="630"/>
    </location>
</feature>
<proteinExistence type="predicted"/>
<keyword evidence="2" id="KW-0812">Transmembrane</keyword>
<dbReference type="PANTHER" id="PTHR42088:SF1">
    <property type="entry name" value="YALI0F10131P"/>
    <property type="match status" value="1"/>
</dbReference>
<dbReference type="STRING" id="5539.A0A3E2H9L4"/>
<accession>A0A3E2H9L4</accession>
<reference evidence="3 4" key="1">
    <citation type="submission" date="2018-05" db="EMBL/GenBank/DDBJ databases">
        <title>Draft genome sequence of Scytalidium lignicola DSM 105466, a ubiquitous saprotrophic fungus.</title>
        <authorList>
            <person name="Buettner E."/>
            <person name="Gebauer A.M."/>
            <person name="Hofrichter M."/>
            <person name="Liers C."/>
            <person name="Kellner H."/>
        </authorList>
    </citation>
    <scope>NUCLEOTIDE SEQUENCE [LARGE SCALE GENOMIC DNA]</scope>
    <source>
        <strain evidence="3 4">DSM 105466</strain>
    </source>
</reference>
<evidence type="ECO:0000256" key="1">
    <source>
        <dbReference type="SAM" id="MobiDB-lite"/>
    </source>
</evidence>
<dbReference type="OMA" id="HDPYRPV"/>
<dbReference type="PANTHER" id="PTHR42088">
    <property type="entry name" value="YALI0F10131P"/>
    <property type="match status" value="1"/>
</dbReference>
<protein>
    <submittedName>
        <fullName evidence="3">Uncharacterized protein</fullName>
    </submittedName>
</protein>
<dbReference type="EMBL" id="NCSJ02000109">
    <property type="protein sequence ID" value="RFU30070.1"/>
    <property type="molecule type" value="Genomic_DNA"/>
</dbReference>
<feature type="region of interest" description="Disordered" evidence="1">
    <location>
        <begin position="504"/>
        <end position="593"/>
    </location>
</feature>
<evidence type="ECO:0000313" key="3">
    <source>
        <dbReference type="EMBL" id="RFU30070.1"/>
    </source>
</evidence>
<feature type="compositionally biased region" description="Basic and acidic residues" evidence="1">
    <location>
        <begin position="170"/>
        <end position="180"/>
    </location>
</feature>
<evidence type="ECO:0000313" key="4">
    <source>
        <dbReference type="Proteomes" id="UP000258309"/>
    </source>
</evidence>
<dbReference type="AlphaFoldDB" id="A0A3E2H9L4"/>
<feature type="non-terminal residue" evidence="3">
    <location>
        <position position="1"/>
    </location>
</feature>
<feature type="compositionally biased region" description="Polar residues" evidence="1">
    <location>
        <begin position="243"/>
        <end position="262"/>
    </location>
</feature>
<feature type="compositionally biased region" description="Polar residues" evidence="1">
    <location>
        <begin position="556"/>
        <end position="572"/>
    </location>
</feature>